<gene>
    <name evidence="4" type="ORF">Dgeo_2950</name>
</gene>
<dbReference type="KEGG" id="dge:Dgeo_2950"/>
<dbReference type="RefSeq" id="WP_012173389.1">
    <property type="nucleotide sequence ID" value="NC_009939.1"/>
</dbReference>
<feature type="transmembrane region" description="Helical" evidence="2">
    <location>
        <begin position="237"/>
        <end position="254"/>
    </location>
</feature>
<proteinExistence type="predicted"/>
<feature type="transmembrane region" description="Helical" evidence="2">
    <location>
        <begin position="358"/>
        <end position="380"/>
    </location>
</feature>
<feature type="region of interest" description="Disordered" evidence="1">
    <location>
        <begin position="592"/>
        <end position="706"/>
    </location>
</feature>
<feature type="compositionally biased region" description="Basic and acidic residues" evidence="1">
    <location>
        <begin position="663"/>
        <end position="672"/>
    </location>
</feature>
<feature type="compositionally biased region" description="Low complexity" evidence="1">
    <location>
        <begin position="686"/>
        <end position="696"/>
    </location>
</feature>
<keyword evidence="5" id="KW-1185">Reference proteome</keyword>
<evidence type="ECO:0000256" key="3">
    <source>
        <dbReference type="SAM" id="SignalP"/>
    </source>
</evidence>
<evidence type="ECO:0000256" key="1">
    <source>
        <dbReference type="SAM" id="MobiDB-lite"/>
    </source>
</evidence>
<keyword evidence="2" id="KW-1133">Transmembrane helix</keyword>
<accession>A8ZR84</accession>
<protein>
    <submittedName>
        <fullName evidence="4">TrbL/VirB6 plasmid conjugal transfer protein</fullName>
    </submittedName>
</protein>
<sequence length="706" mass="72457">MSTACSRLLTLFVLLLGTAFATGTGGTSPINVDAFVPKADQWINSTFALIKEFKVFAGMRLIGTTIVLGFFIVGFIKHWPTRNLAAIFRSLILSILAVTLINDATKNTGVIGSLYTMPMTVWQKAYVSSTKAVKPKLDAGVIKDTRDLAITMNSFVSNAMMSVNAMGAFDGSQVTGDDPNAAAAAAADQAIASVKNRSADETRILQSMSWIYQIGYLLLLGFFMAFAGVIYFSAMTIVFGMLALPVALGFWASGNGAGIKLIITSWLTAILTVTLAPPIMMVATNMALKQPTAYIKSQIDPLNTQAKATMQQYAATYASCAAAHKDDWVLGGAATQVCSIGGNFGLFASNFGSAVVKVIVGLGIMIITMIVSLGVGAALIRAVPGILGSLLGSGASHGGPEMSMARAASGLQQAARAMTTALTGGGAMLAGAARAPIDAGIAGGRGAVAAGAASGRVANAAGGAARNMAESSLNAMRDRAVVNATTARRNEQTRVANAAREVAGLSPEQGTTAREVRAQLAAAGALPSQVAAAGKQRAAAENAAVIATDAGAARQHAAAFNAQEQNRAITTPGYKHRTMTDQQAYSQMKAAGTLPSQNAGRSASSGGPTYSAGNPMRPSPGDQARRDAMQQGYGQPYRDAKMNGNDPTSVRKANDLRAASQKARRDAGEEINGRGTIPAGGGGTAPGSTTPAAPNAATPPPQKKAN</sequence>
<feature type="transmembrane region" description="Helical" evidence="2">
    <location>
        <begin position="55"/>
        <end position="76"/>
    </location>
</feature>
<dbReference type="HOGENOM" id="CLU_390681_0_0_0"/>
<dbReference type="EMBL" id="CP000856">
    <property type="protein sequence ID" value="ABW34993.1"/>
    <property type="molecule type" value="Genomic_DNA"/>
</dbReference>
<organism evidence="4 5">
    <name type="scientific">Deinococcus geothermalis (strain DSM 11300 / CIP 105573 / AG-3a)</name>
    <dbReference type="NCBI Taxonomy" id="319795"/>
    <lineage>
        <taxon>Bacteria</taxon>
        <taxon>Thermotogati</taxon>
        <taxon>Deinococcota</taxon>
        <taxon>Deinococci</taxon>
        <taxon>Deinococcales</taxon>
        <taxon>Deinococcaceae</taxon>
        <taxon>Deinococcus</taxon>
    </lineage>
</organism>
<evidence type="ECO:0000256" key="2">
    <source>
        <dbReference type="SAM" id="Phobius"/>
    </source>
</evidence>
<evidence type="ECO:0000313" key="5">
    <source>
        <dbReference type="Proteomes" id="UP000002431"/>
    </source>
</evidence>
<evidence type="ECO:0000313" key="4">
    <source>
        <dbReference type="EMBL" id="ABW34993.1"/>
    </source>
</evidence>
<keyword evidence="4" id="KW-0614">Plasmid</keyword>
<feature type="chain" id="PRO_5002733912" evidence="3">
    <location>
        <begin position="22"/>
        <end position="706"/>
    </location>
</feature>
<keyword evidence="3" id="KW-0732">Signal</keyword>
<feature type="transmembrane region" description="Helical" evidence="2">
    <location>
        <begin position="83"/>
        <end position="101"/>
    </location>
</feature>
<feature type="transmembrane region" description="Helical" evidence="2">
    <location>
        <begin position="266"/>
        <end position="288"/>
    </location>
</feature>
<feature type="compositionally biased region" description="Polar residues" evidence="1">
    <location>
        <begin position="594"/>
        <end position="612"/>
    </location>
</feature>
<dbReference type="Proteomes" id="UP000002431">
    <property type="component" value="Plasmid pDGEO02"/>
</dbReference>
<name>A8ZR84_DEIGD</name>
<reference evidence="4" key="1">
    <citation type="submission" date="2007-10" db="EMBL/GenBank/DDBJ databases">
        <title>Complete sequence of Plasmid2 pDGEO02 of Deinococcus geothermalis DSM 11300.</title>
        <authorList>
            <consortium name="US DOE Joint Genome Institute"/>
            <person name="Copeland A."/>
            <person name="Lucas S."/>
            <person name="Lapidus A."/>
            <person name="Barry K."/>
            <person name="Detter J.C."/>
            <person name="Glavina del Rio T."/>
            <person name="Hammon N."/>
            <person name="Israni S."/>
            <person name="Dalin E."/>
            <person name="Tice H."/>
            <person name="Pitluck S."/>
            <person name="Brettin T."/>
            <person name="Bruce D."/>
            <person name="Han C."/>
            <person name="Tapia R."/>
            <person name="Saunders E."/>
            <person name="Gilna P."/>
            <person name="Schmutz J."/>
            <person name="Larimer F."/>
            <person name="Land M."/>
            <person name="Hauser L."/>
            <person name="Kyrpides N."/>
            <person name="Kim E."/>
            <person name="Daly M.J."/>
            <person name="Fredrickson J.K."/>
            <person name="Makarova K.S."/>
            <person name="Gaidamakova E.K."/>
            <person name="Zhai M."/>
            <person name="Richardson P."/>
        </authorList>
    </citation>
    <scope>NUCLEOTIDE SEQUENCE [LARGE SCALE GENOMIC DNA]</scope>
    <source>
        <strain evidence="4">DSM 11300</strain>
        <plasmid evidence="4">pDGEO02</plasmid>
    </source>
</reference>
<keyword evidence="2" id="KW-0472">Membrane</keyword>
<geneLocation type="plasmid" evidence="4 5">
    <name>pDGEO02</name>
</geneLocation>
<feature type="signal peptide" evidence="3">
    <location>
        <begin position="1"/>
        <end position="21"/>
    </location>
</feature>
<feature type="transmembrane region" description="Helical" evidence="2">
    <location>
        <begin position="210"/>
        <end position="232"/>
    </location>
</feature>
<feature type="compositionally biased region" description="Pro residues" evidence="1">
    <location>
        <begin position="697"/>
        <end position="706"/>
    </location>
</feature>
<keyword evidence="2" id="KW-0812">Transmembrane</keyword>
<dbReference type="AlphaFoldDB" id="A8ZR84"/>